<sequence>MYGTNQHKNGKFLEQISIRPMSQRLIIFLEIITLVDINWKSDTKTFMKRKIQCNCIFLLIYAHAQKNSRTKICKIIFNTKRFNYFIILLQPNIKKSSAFIKIIEYLKPKIKYINSLKLCQAKPYNKL</sequence>
<accession>A0A8S1RBQ6</accession>
<protein>
    <submittedName>
        <fullName evidence="1">Uncharacterized protein</fullName>
    </submittedName>
</protein>
<evidence type="ECO:0000313" key="2">
    <source>
        <dbReference type="Proteomes" id="UP000692954"/>
    </source>
</evidence>
<keyword evidence="2" id="KW-1185">Reference proteome</keyword>
<proteinExistence type="predicted"/>
<evidence type="ECO:0000313" key="1">
    <source>
        <dbReference type="EMBL" id="CAD8125147.1"/>
    </source>
</evidence>
<name>A0A8S1RBQ6_9CILI</name>
<dbReference type="Proteomes" id="UP000692954">
    <property type="component" value="Unassembled WGS sequence"/>
</dbReference>
<gene>
    <name evidence="1" type="ORF">PSON_ATCC_30995.1.T1560110</name>
</gene>
<dbReference type="EMBL" id="CAJJDN010000156">
    <property type="protein sequence ID" value="CAD8125147.1"/>
    <property type="molecule type" value="Genomic_DNA"/>
</dbReference>
<dbReference type="AlphaFoldDB" id="A0A8S1RBQ6"/>
<comment type="caution">
    <text evidence="1">The sequence shown here is derived from an EMBL/GenBank/DDBJ whole genome shotgun (WGS) entry which is preliminary data.</text>
</comment>
<reference evidence="1" key="1">
    <citation type="submission" date="2021-01" db="EMBL/GenBank/DDBJ databases">
        <authorList>
            <consortium name="Genoscope - CEA"/>
            <person name="William W."/>
        </authorList>
    </citation>
    <scope>NUCLEOTIDE SEQUENCE</scope>
</reference>
<organism evidence="1 2">
    <name type="scientific">Paramecium sonneborni</name>
    <dbReference type="NCBI Taxonomy" id="65129"/>
    <lineage>
        <taxon>Eukaryota</taxon>
        <taxon>Sar</taxon>
        <taxon>Alveolata</taxon>
        <taxon>Ciliophora</taxon>
        <taxon>Intramacronucleata</taxon>
        <taxon>Oligohymenophorea</taxon>
        <taxon>Peniculida</taxon>
        <taxon>Parameciidae</taxon>
        <taxon>Paramecium</taxon>
    </lineage>
</organism>